<evidence type="ECO:0000313" key="4">
    <source>
        <dbReference type="Proteomes" id="UP001500298"/>
    </source>
</evidence>
<accession>A0ABP9DG79</accession>
<dbReference type="EMBL" id="BAABJX010000036">
    <property type="protein sequence ID" value="GAA4838611.1"/>
    <property type="molecule type" value="Genomic_DNA"/>
</dbReference>
<dbReference type="InterPro" id="IPR022442">
    <property type="entry name" value="SO_2930-like_dom"/>
</dbReference>
<proteinExistence type="predicted"/>
<keyword evidence="1" id="KW-0732">Signal</keyword>
<gene>
    <name evidence="3" type="ORF">GCM10023331_24800</name>
</gene>
<keyword evidence="4" id="KW-1185">Reference proteome</keyword>
<feature type="chain" id="PRO_5045276434" description="Right handed beta helix domain-containing protein" evidence="1">
    <location>
        <begin position="21"/>
        <end position="428"/>
    </location>
</feature>
<dbReference type="InterPro" id="IPR039448">
    <property type="entry name" value="Beta_helix"/>
</dbReference>
<dbReference type="Gene3D" id="2.160.20.10">
    <property type="entry name" value="Single-stranded right-handed beta-helix, Pectin lyase-like"/>
    <property type="match status" value="1"/>
</dbReference>
<comment type="caution">
    <text evidence="3">The sequence shown here is derived from an EMBL/GenBank/DDBJ whole genome shotgun (WGS) entry which is preliminary data.</text>
</comment>
<dbReference type="PROSITE" id="PS51257">
    <property type="entry name" value="PROKAR_LIPOPROTEIN"/>
    <property type="match status" value="1"/>
</dbReference>
<dbReference type="NCBIfam" id="TIGR03805">
    <property type="entry name" value="beta_helix_1"/>
    <property type="match status" value="1"/>
</dbReference>
<dbReference type="InterPro" id="IPR022441">
    <property type="entry name" value="Para_beta_helix_rpt-2"/>
</dbReference>
<dbReference type="Proteomes" id="UP001500298">
    <property type="component" value="Unassembled WGS sequence"/>
</dbReference>
<dbReference type="InterPro" id="IPR006626">
    <property type="entry name" value="PbH1"/>
</dbReference>
<reference evidence="4" key="1">
    <citation type="journal article" date="2019" name="Int. J. Syst. Evol. Microbiol.">
        <title>The Global Catalogue of Microorganisms (GCM) 10K type strain sequencing project: providing services to taxonomists for standard genome sequencing and annotation.</title>
        <authorList>
            <consortium name="The Broad Institute Genomics Platform"/>
            <consortium name="The Broad Institute Genome Sequencing Center for Infectious Disease"/>
            <person name="Wu L."/>
            <person name="Ma J."/>
        </authorList>
    </citation>
    <scope>NUCLEOTIDE SEQUENCE [LARGE SCALE GENOMIC DNA]</scope>
    <source>
        <strain evidence="4">JCM 18326</strain>
    </source>
</reference>
<sequence>MQSGTIRTGMLMLWAVLAAACSTKPSYTPEREYLDMEQAILTQFITVEDSGVIELPEGHFLFSQSLIMDGKKHVTVRGKGMDKTILSFKGQKQGAEGIKIANGVNITLEDFAVEDADGDNIKVSDTDSITFRRVKVAWTGEVSTENGAYGFYPVICKNVLIEECVAIGASDAGIYVGQSENVVIRNNKAYHNVAGIESENSGNVEIYGNEAYENTGGLLVFDLPGLTRYGHDIKVYDNDIHDNNLENFGIKGSIVSTIPLGSGVVILATSRVEMYNNRVAHHKTAGTAIISYGILDALADKQTEEMPEDARIGGVRGLDSNYKADKNYNPYAGQIFIHDNTFENEYILPSFSSDFGYLWALKNGLTIPDVVWDGLLPEDGRDENGQVKEQYKVCVQNDKNVNFVMLDAGNDFENFTDDVTNYACNLSI</sequence>
<evidence type="ECO:0000259" key="2">
    <source>
        <dbReference type="Pfam" id="PF13229"/>
    </source>
</evidence>
<dbReference type="InterPro" id="IPR011050">
    <property type="entry name" value="Pectin_lyase_fold/virulence"/>
</dbReference>
<organism evidence="3 4">
    <name type="scientific">Algivirga pacifica</name>
    <dbReference type="NCBI Taxonomy" id="1162670"/>
    <lineage>
        <taxon>Bacteria</taxon>
        <taxon>Pseudomonadati</taxon>
        <taxon>Bacteroidota</taxon>
        <taxon>Cytophagia</taxon>
        <taxon>Cytophagales</taxon>
        <taxon>Flammeovirgaceae</taxon>
        <taxon>Algivirga</taxon>
    </lineage>
</organism>
<evidence type="ECO:0000313" key="3">
    <source>
        <dbReference type="EMBL" id="GAA4838611.1"/>
    </source>
</evidence>
<evidence type="ECO:0000256" key="1">
    <source>
        <dbReference type="SAM" id="SignalP"/>
    </source>
</evidence>
<feature type="signal peptide" evidence="1">
    <location>
        <begin position="1"/>
        <end position="20"/>
    </location>
</feature>
<dbReference type="SMART" id="SM00710">
    <property type="entry name" value="PbH1"/>
    <property type="match status" value="6"/>
</dbReference>
<dbReference type="Pfam" id="PF13229">
    <property type="entry name" value="Beta_helix"/>
    <property type="match status" value="1"/>
</dbReference>
<dbReference type="InterPro" id="IPR012334">
    <property type="entry name" value="Pectin_lyas_fold"/>
</dbReference>
<protein>
    <recommendedName>
        <fullName evidence="2">Right handed beta helix domain-containing protein</fullName>
    </recommendedName>
</protein>
<dbReference type="NCBIfam" id="TIGR03804">
    <property type="entry name" value="para_beta_helix"/>
    <property type="match status" value="1"/>
</dbReference>
<name>A0ABP9DG79_9BACT</name>
<dbReference type="RefSeq" id="WP_345372265.1">
    <property type="nucleotide sequence ID" value="NZ_BAABJX010000036.1"/>
</dbReference>
<dbReference type="SUPFAM" id="SSF51126">
    <property type="entry name" value="Pectin lyase-like"/>
    <property type="match status" value="1"/>
</dbReference>
<feature type="domain" description="Right handed beta helix" evidence="2">
    <location>
        <begin position="145"/>
        <end position="292"/>
    </location>
</feature>